<accession>Q677M5</accession>
<evidence type="ECO:0000313" key="2">
    <source>
        <dbReference type="Proteomes" id="UP000106699"/>
    </source>
</evidence>
<dbReference type="RefSeq" id="YP_073743.1">
    <property type="nucleotide sequence ID" value="NC_005902.1"/>
</dbReference>
<evidence type="ECO:0000313" key="1">
    <source>
        <dbReference type="EMBL" id="AAU11082.1"/>
    </source>
</evidence>
<dbReference type="Proteomes" id="UP000106699">
    <property type="component" value="Segment"/>
</dbReference>
<dbReference type="EMBL" id="AY380826">
    <property type="protein sequence ID" value="AAU11082.1"/>
    <property type="molecule type" value="Genomic_DNA"/>
</dbReference>
<dbReference type="GeneID" id="2978964"/>
<keyword evidence="2" id="KW-1185">Reference proteome</keyword>
<reference evidence="1 2" key="1">
    <citation type="journal article" date="2004" name="J. Virol.">
        <title>Complete genome sequence of lymphocystis disease virus isolated from China.</title>
        <authorList>
            <person name="Zhang Q.Y."/>
            <person name="Xiao F."/>
            <person name="Xie J."/>
            <person name="Li Z.Q."/>
            <person name="Gui J.F."/>
        </authorList>
    </citation>
    <scope>NUCLEOTIDE SEQUENCE [LARGE SCALE GENOMIC DNA]</scope>
</reference>
<proteinExistence type="predicted"/>
<dbReference type="KEGG" id="vg:2978964"/>
<sequence>MVFSNSSLEIPSILFKTSPSLFSASAISTNNSTDILSATLIRSFNSFCNSDSVTVGNCNFKSFIRSCIAFADFFNGVTVAFKISVVSFCKSVEP</sequence>
<name>Q677M5_9VIRU</name>
<protein>
    <submittedName>
        <fullName evidence="1">Uncharacterized protein</fullName>
    </submittedName>
</protein>
<organism evidence="1 2">
    <name type="scientific">lymphocystis disease virus-China</name>
    <dbReference type="NCBI Taxonomy" id="256729"/>
    <lineage>
        <taxon>Viruses</taxon>
        <taxon>Varidnaviria</taxon>
        <taxon>Bamfordvirae</taxon>
        <taxon>Nucleocytoviricota</taxon>
        <taxon>Megaviricetes</taxon>
        <taxon>Pimascovirales</taxon>
        <taxon>Pimascovirales incertae sedis</taxon>
        <taxon>Iridoviridae</taxon>
        <taxon>Alphairidovirinae</taxon>
        <taxon>Lymphocystivirus</taxon>
        <taxon>Lymphocystivirus paralichthys1</taxon>
        <taxon>Lymphocystis disease virus 2</taxon>
    </lineage>
</organism>